<dbReference type="EMBL" id="JAUUTY010000507">
    <property type="protein sequence ID" value="KAK1601108.1"/>
    <property type="molecule type" value="Genomic_DNA"/>
</dbReference>
<dbReference type="InterPro" id="IPR036047">
    <property type="entry name" value="F-box-like_dom_sf"/>
</dbReference>
<name>A0AAD8QH35_LOLMU</name>
<evidence type="ECO:0000313" key="2">
    <source>
        <dbReference type="Proteomes" id="UP001231189"/>
    </source>
</evidence>
<dbReference type="Proteomes" id="UP001231189">
    <property type="component" value="Unassembled WGS sequence"/>
</dbReference>
<dbReference type="PANTHER" id="PTHR35545:SF38">
    <property type="entry name" value="F-BOX DOMAIN-CONTAINING PROTEIN"/>
    <property type="match status" value="1"/>
</dbReference>
<reference evidence="1" key="1">
    <citation type="submission" date="2023-07" db="EMBL/GenBank/DDBJ databases">
        <title>A chromosome-level genome assembly of Lolium multiflorum.</title>
        <authorList>
            <person name="Chen Y."/>
            <person name="Copetti D."/>
            <person name="Kolliker R."/>
            <person name="Studer B."/>
        </authorList>
    </citation>
    <scope>NUCLEOTIDE SEQUENCE</scope>
    <source>
        <strain evidence="1">02402/16</strain>
        <tissue evidence="1">Leaf</tissue>
    </source>
</reference>
<sequence>MARSWRDRFLRRRRQPQASHSDDRISALSDDLLLDVLRRLDTRSALGAGMLSTRWACLPRELPALDFRVDDILPPRYHRWLLHRDTEVTVLDYQLGTAKVEKVMPHIKRYERRAMRALTRSVDSFLEADVGRRSRSRRVSRLRIEFFATHNTGCINRLVARAIDAWEVDDLVAVAKPISWQCPNFHDFPSHGICQVLGLSTSLTSRLAGNRFVVYVGKYSTYWGCVWYQSGESTAGSGPTIGIRASWRIS</sequence>
<dbReference type="PANTHER" id="PTHR35545">
    <property type="entry name" value="F-BOX DOMAIN-CONTAINING PROTEIN"/>
    <property type="match status" value="1"/>
</dbReference>
<protein>
    <recommendedName>
        <fullName evidence="3">F-box domain-containing protein</fullName>
    </recommendedName>
</protein>
<evidence type="ECO:0008006" key="3">
    <source>
        <dbReference type="Google" id="ProtNLM"/>
    </source>
</evidence>
<dbReference type="AlphaFoldDB" id="A0AAD8QH35"/>
<gene>
    <name evidence="1" type="ORF">QYE76_007611</name>
</gene>
<comment type="caution">
    <text evidence="1">The sequence shown here is derived from an EMBL/GenBank/DDBJ whole genome shotgun (WGS) entry which is preliminary data.</text>
</comment>
<accession>A0AAD8QH35</accession>
<keyword evidence="2" id="KW-1185">Reference proteome</keyword>
<evidence type="ECO:0000313" key="1">
    <source>
        <dbReference type="EMBL" id="KAK1601108.1"/>
    </source>
</evidence>
<organism evidence="1 2">
    <name type="scientific">Lolium multiflorum</name>
    <name type="common">Italian ryegrass</name>
    <name type="synonym">Lolium perenne subsp. multiflorum</name>
    <dbReference type="NCBI Taxonomy" id="4521"/>
    <lineage>
        <taxon>Eukaryota</taxon>
        <taxon>Viridiplantae</taxon>
        <taxon>Streptophyta</taxon>
        <taxon>Embryophyta</taxon>
        <taxon>Tracheophyta</taxon>
        <taxon>Spermatophyta</taxon>
        <taxon>Magnoliopsida</taxon>
        <taxon>Liliopsida</taxon>
        <taxon>Poales</taxon>
        <taxon>Poaceae</taxon>
        <taxon>BOP clade</taxon>
        <taxon>Pooideae</taxon>
        <taxon>Poodae</taxon>
        <taxon>Poeae</taxon>
        <taxon>Poeae Chloroplast Group 2 (Poeae type)</taxon>
        <taxon>Loliodinae</taxon>
        <taxon>Loliinae</taxon>
        <taxon>Lolium</taxon>
    </lineage>
</organism>
<dbReference type="SUPFAM" id="SSF81383">
    <property type="entry name" value="F-box domain"/>
    <property type="match status" value="1"/>
</dbReference>
<proteinExistence type="predicted"/>